<keyword evidence="2" id="KW-0446">Lipid-binding</keyword>
<dbReference type="CDD" id="cd19438">
    <property type="entry name" value="lipocalin_Blc-like"/>
    <property type="match status" value="1"/>
</dbReference>
<dbReference type="InterPro" id="IPR012674">
    <property type="entry name" value="Calycin"/>
</dbReference>
<evidence type="ECO:0000259" key="3">
    <source>
        <dbReference type="Pfam" id="PF08212"/>
    </source>
</evidence>
<protein>
    <recommendedName>
        <fullName evidence="2">Outer membrane lipoprotein Blc</fullName>
    </recommendedName>
</protein>
<dbReference type="Gene3D" id="2.40.128.20">
    <property type="match status" value="1"/>
</dbReference>
<evidence type="ECO:0000313" key="4">
    <source>
        <dbReference type="EMBL" id="RVT84974.1"/>
    </source>
</evidence>
<dbReference type="PANTHER" id="PTHR10612">
    <property type="entry name" value="APOLIPOPROTEIN D"/>
    <property type="match status" value="1"/>
</dbReference>
<dbReference type="InterPro" id="IPR022272">
    <property type="entry name" value="Lipocalin_CS"/>
</dbReference>
<dbReference type="AlphaFoldDB" id="A0A437LI08"/>
<comment type="subcellular location">
    <subcellularLocation>
        <location evidence="2">Cell outer membrane</location>
    </subcellularLocation>
</comment>
<dbReference type="RefSeq" id="WP_127683377.1">
    <property type="nucleotide sequence ID" value="NZ_SACM01000003.1"/>
</dbReference>
<keyword evidence="2" id="KW-0472">Membrane</keyword>
<comment type="caution">
    <text evidence="4">The sequence shown here is derived from an EMBL/GenBank/DDBJ whole genome shotgun (WGS) entry which is preliminary data.</text>
</comment>
<comment type="subunit">
    <text evidence="2">Homodimer.</text>
</comment>
<sequence length="196" mass="21774">MTEAHPLRRALPLAILVAWSLSTASAQAAAPLPTLDVNAYMGRWHQVALYPNRFQAQCLDSTTATYRLLDDGRVEVANRCRTQDGWDETVGVARPRDGTVRQDGGRVLAPASLEVSFLPKALRWLGVGWGKYDVVHLSPGAPQSGWAVVSEPSKQYLWVLSRTPQLDDTQWAAVTAELQRMGFDLQRLKREAPPRE</sequence>
<dbReference type="PIRSF" id="PIRSF036893">
    <property type="entry name" value="Lipocalin_ApoD"/>
    <property type="match status" value="1"/>
</dbReference>
<dbReference type="PROSITE" id="PS00213">
    <property type="entry name" value="LIPOCALIN"/>
    <property type="match status" value="1"/>
</dbReference>
<proteinExistence type="inferred from homology"/>
<comment type="function">
    <text evidence="2">Involved in the storage or transport of lipids necessary for membrane maintenance under stressful conditions. Displays a binding preference for lysophospholipids.</text>
</comment>
<dbReference type="EMBL" id="SACM01000003">
    <property type="protein sequence ID" value="RVT84974.1"/>
    <property type="molecule type" value="Genomic_DNA"/>
</dbReference>
<accession>A0A437LI08</accession>
<keyword evidence="2" id="KW-0998">Cell outer membrane</keyword>
<feature type="chain" id="PRO_5018825606" description="Outer membrane lipoprotein Blc" evidence="2">
    <location>
        <begin position="29"/>
        <end position="196"/>
    </location>
</feature>
<keyword evidence="5" id="KW-1185">Reference proteome</keyword>
<dbReference type="OrthoDB" id="9793905at2"/>
<comment type="similarity">
    <text evidence="1 2">Belongs to the calycin superfamily. Lipocalin family.</text>
</comment>
<evidence type="ECO:0000256" key="1">
    <source>
        <dbReference type="ARBA" id="ARBA00006889"/>
    </source>
</evidence>
<feature type="signal peptide" evidence="2">
    <location>
        <begin position="1"/>
        <end position="28"/>
    </location>
</feature>
<evidence type="ECO:0000313" key="5">
    <source>
        <dbReference type="Proteomes" id="UP000288587"/>
    </source>
</evidence>
<reference evidence="4 5" key="1">
    <citation type="submission" date="2019-01" db="EMBL/GenBank/DDBJ databases">
        <authorList>
            <person name="Chen W.-M."/>
        </authorList>
    </citation>
    <scope>NUCLEOTIDE SEQUENCE [LARGE SCALE GENOMIC DNA]</scope>
    <source>
        <strain evidence="4 5">CCP-18</strain>
    </source>
</reference>
<keyword evidence="2" id="KW-0732">Signal</keyword>
<gene>
    <name evidence="4" type="ORF">EOD73_12715</name>
</gene>
<dbReference type="GO" id="GO:0006950">
    <property type="term" value="P:response to stress"/>
    <property type="evidence" value="ECO:0007669"/>
    <property type="project" value="UniProtKB-ARBA"/>
</dbReference>
<dbReference type="SUPFAM" id="SSF50814">
    <property type="entry name" value="Lipocalins"/>
    <property type="match status" value="1"/>
</dbReference>
<feature type="domain" description="Lipocalin/cytosolic fatty-acid binding" evidence="3">
    <location>
        <begin position="35"/>
        <end position="191"/>
    </location>
</feature>
<organism evidence="4 5">
    <name type="scientific">Inhella crocodyli</name>
    <dbReference type="NCBI Taxonomy" id="2499851"/>
    <lineage>
        <taxon>Bacteria</taxon>
        <taxon>Pseudomonadati</taxon>
        <taxon>Pseudomonadota</taxon>
        <taxon>Betaproteobacteria</taxon>
        <taxon>Burkholderiales</taxon>
        <taxon>Sphaerotilaceae</taxon>
        <taxon>Inhella</taxon>
    </lineage>
</organism>
<name>A0A437LI08_9BURK</name>
<dbReference type="InterPro" id="IPR022271">
    <property type="entry name" value="Lipocalin_ApoD"/>
</dbReference>
<dbReference type="Pfam" id="PF08212">
    <property type="entry name" value="Lipocalin_2"/>
    <property type="match status" value="1"/>
</dbReference>
<dbReference type="InterPro" id="IPR047202">
    <property type="entry name" value="Lipocalin_Blc-like_dom"/>
</dbReference>
<evidence type="ECO:0000256" key="2">
    <source>
        <dbReference type="PIRNR" id="PIRNR036893"/>
    </source>
</evidence>
<dbReference type="PANTHER" id="PTHR10612:SF34">
    <property type="entry name" value="APOLIPOPROTEIN D"/>
    <property type="match status" value="1"/>
</dbReference>
<dbReference type="GO" id="GO:0008289">
    <property type="term" value="F:lipid binding"/>
    <property type="evidence" value="ECO:0007669"/>
    <property type="project" value="UniProtKB-UniRule"/>
</dbReference>
<dbReference type="InterPro" id="IPR000566">
    <property type="entry name" value="Lipocln_cytosolic_FA-bd_dom"/>
</dbReference>
<keyword evidence="2" id="KW-0449">Lipoprotein</keyword>
<dbReference type="GO" id="GO:0009279">
    <property type="term" value="C:cell outer membrane"/>
    <property type="evidence" value="ECO:0007669"/>
    <property type="project" value="UniProtKB-SubCell"/>
</dbReference>
<dbReference type="Proteomes" id="UP000288587">
    <property type="component" value="Unassembled WGS sequence"/>
</dbReference>